<organism evidence="2 3">
    <name type="scientific">Candidatus Collierbacteria bacterium GW2011_GWC2_43_12</name>
    <dbReference type="NCBI Taxonomy" id="1618390"/>
    <lineage>
        <taxon>Bacteria</taxon>
        <taxon>Candidatus Collieribacteriota</taxon>
    </lineage>
</organism>
<proteinExistence type="predicted"/>
<name>A0A0G1FHG9_9BACT</name>
<evidence type="ECO:0000313" key="2">
    <source>
        <dbReference type="EMBL" id="KKS94546.1"/>
    </source>
</evidence>
<dbReference type="Proteomes" id="UP000033980">
    <property type="component" value="Unassembled WGS sequence"/>
</dbReference>
<evidence type="ECO:0008006" key="4">
    <source>
        <dbReference type="Google" id="ProtNLM"/>
    </source>
</evidence>
<comment type="caution">
    <text evidence="2">The sequence shown here is derived from an EMBL/GenBank/DDBJ whole genome shotgun (WGS) entry which is preliminary data.</text>
</comment>
<dbReference type="AlphaFoldDB" id="A0A0G1FHG9"/>
<gene>
    <name evidence="2" type="ORF">UV68_C0008G0003</name>
</gene>
<evidence type="ECO:0000313" key="3">
    <source>
        <dbReference type="Proteomes" id="UP000033980"/>
    </source>
</evidence>
<dbReference type="EMBL" id="LCFK01000008">
    <property type="protein sequence ID" value="KKS94546.1"/>
    <property type="molecule type" value="Genomic_DNA"/>
</dbReference>
<keyword evidence="1" id="KW-0812">Transmembrane</keyword>
<keyword evidence="1" id="KW-0472">Membrane</keyword>
<accession>A0A0G1FHG9</accession>
<feature type="transmembrane region" description="Helical" evidence="1">
    <location>
        <begin position="21"/>
        <end position="40"/>
    </location>
</feature>
<keyword evidence="1" id="KW-1133">Transmembrane helix</keyword>
<protein>
    <recommendedName>
        <fullName evidence="4">Type II secretion system protein</fullName>
    </recommendedName>
</protein>
<sequence length="141" mass="16048">MERSQIKTMYKIKLIAKHAGQMLIEIVVAVGIIGLVLIGISDLITRSTRVVTFQRQKDEAQAIIKKMLTNYKVERDTDPDSFYNTVSNRVTDPCVEGRPYKCLVTVEKSLDFVYISITAEWDDGGSVYNTTLSQSFYKEVR</sequence>
<reference evidence="2 3" key="1">
    <citation type="journal article" date="2015" name="Nature">
        <title>rRNA introns, odd ribosomes, and small enigmatic genomes across a large radiation of phyla.</title>
        <authorList>
            <person name="Brown C.T."/>
            <person name="Hug L.A."/>
            <person name="Thomas B.C."/>
            <person name="Sharon I."/>
            <person name="Castelle C.J."/>
            <person name="Singh A."/>
            <person name="Wilkins M.J."/>
            <person name="Williams K.H."/>
            <person name="Banfield J.F."/>
        </authorList>
    </citation>
    <scope>NUCLEOTIDE SEQUENCE [LARGE SCALE GENOMIC DNA]</scope>
</reference>
<evidence type="ECO:0000256" key="1">
    <source>
        <dbReference type="SAM" id="Phobius"/>
    </source>
</evidence>